<dbReference type="Proteomes" id="UP000326903">
    <property type="component" value="Unassembled WGS sequence"/>
</dbReference>
<evidence type="ECO:0000256" key="1">
    <source>
        <dbReference type="SAM" id="SignalP"/>
    </source>
</evidence>
<protein>
    <submittedName>
        <fullName evidence="3">Subclass B3 metallo-beta-lactamase</fullName>
    </submittedName>
</protein>
<feature type="chain" id="PRO_5023941454" evidence="1">
    <location>
        <begin position="25"/>
        <end position="294"/>
    </location>
</feature>
<reference evidence="3 4" key="1">
    <citation type="submission" date="2019-09" db="EMBL/GenBank/DDBJ databases">
        <title>Draft genome sequence of Ginsengibacter sp. BR5-29.</title>
        <authorList>
            <person name="Im W.-T."/>
        </authorList>
    </citation>
    <scope>NUCLEOTIDE SEQUENCE [LARGE SCALE GENOMIC DNA]</scope>
    <source>
        <strain evidence="3 4">BR5-29</strain>
    </source>
</reference>
<dbReference type="EMBL" id="VYQF01000010">
    <property type="protein sequence ID" value="KAA9035843.1"/>
    <property type="molecule type" value="Genomic_DNA"/>
</dbReference>
<dbReference type="NCBIfam" id="NF012229">
    <property type="entry name" value="bla_class_B_core"/>
    <property type="match status" value="1"/>
</dbReference>
<keyword evidence="4" id="KW-1185">Reference proteome</keyword>
<dbReference type="PANTHER" id="PTHR42951">
    <property type="entry name" value="METALLO-BETA-LACTAMASE DOMAIN-CONTAINING"/>
    <property type="match status" value="1"/>
</dbReference>
<organism evidence="3 4">
    <name type="scientific">Ginsengibacter hankyongi</name>
    <dbReference type="NCBI Taxonomy" id="2607284"/>
    <lineage>
        <taxon>Bacteria</taxon>
        <taxon>Pseudomonadati</taxon>
        <taxon>Bacteroidota</taxon>
        <taxon>Chitinophagia</taxon>
        <taxon>Chitinophagales</taxon>
        <taxon>Chitinophagaceae</taxon>
        <taxon>Ginsengibacter</taxon>
    </lineage>
</organism>
<evidence type="ECO:0000313" key="3">
    <source>
        <dbReference type="EMBL" id="KAA9035843.1"/>
    </source>
</evidence>
<accession>A0A5J5IAW3</accession>
<proteinExistence type="predicted"/>
<keyword evidence="1" id="KW-0732">Signal</keyword>
<dbReference type="SUPFAM" id="SSF56281">
    <property type="entry name" value="Metallo-hydrolase/oxidoreductase"/>
    <property type="match status" value="1"/>
</dbReference>
<dbReference type="PANTHER" id="PTHR42951:SF17">
    <property type="entry name" value="METALLO-BETA-LACTAMASE DOMAIN-CONTAINING PROTEIN"/>
    <property type="match status" value="1"/>
</dbReference>
<comment type="caution">
    <text evidence="3">The sequence shown here is derived from an EMBL/GenBank/DDBJ whole genome shotgun (WGS) entry which is preliminary data.</text>
</comment>
<evidence type="ECO:0000259" key="2">
    <source>
        <dbReference type="SMART" id="SM00849"/>
    </source>
</evidence>
<dbReference type="RefSeq" id="WP_150416670.1">
    <property type="nucleotide sequence ID" value="NZ_VYQF01000010.1"/>
</dbReference>
<gene>
    <name evidence="3" type="primary">bla</name>
    <name evidence="3" type="ORF">FW778_20015</name>
</gene>
<dbReference type="AlphaFoldDB" id="A0A5J5IAW3"/>
<feature type="signal peptide" evidence="1">
    <location>
        <begin position="1"/>
        <end position="24"/>
    </location>
</feature>
<evidence type="ECO:0000313" key="4">
    <source>
        <dbReference type="Proteomes" id="UP000326903"/>
    </source>
</evidence>
<dbReference type="InterPro" id="IPR001279">
    <property type="entry name" value="Metallo-B-lactamas"/>
</dbReference>
<feature type="domain" description="Metallo-beta-lactamase" evidence="2">
    <location>
        <begin position="56"/>
        <end position="246"/>
    </location>
</feature>
<sequence length="294" mass="32743">MSGYSIHFVLIAVVLSLTSLTVSAQKVQEPRADAEWVKPCQPFRIAGNLYYVGTYELACYLITTPQGNILINTGLSSSAVQIRNNIETLGFRFADTKILLNTQAHYDHMGAMAAIKKSTGARLMVDEKEADVLATGGSSDYVLGKYGRTFEPVKPNRLLRNNDTITLGNMQLVMLHHPGHTKGSCSFLFTVKDNQRSYKVLIANIPTIVTDEPFATITTYPSITSDYAYTLKAMKNISFDIWLASHASQFKLHEKHKPGDAYNPGAFIDQQGYDAELSEMQKEFDEKMTKDSLH</sequence>
<dbReference type="Pfam" id="PF00753">
    <property type="entry name" value="Lactamase_B"/>
    <property type="match status" value="1"/>
</dbReference>
<dbReference type="Gene3D" id="3.60.15.10">
    <property type="entry name" value="Ribonuclease Z/Hydroxyacylglutathione hydrolase-like"/>
    <property type="match status" value="1"/>
</dbReference>
<dbReference type="InterPro" id="IPR050855">
    <property type="entry name" value="NDM-1-like"/>
</dbReference>
<dbReference type="InterPro" id="IPR036866">
    <property type="entry name" value="RibonucZ/Hydroxyglut_hydro"/>
</dbReference>
<name>A0A5J5IAW3_9BACT</name>
<dbReference type="SMART" id="SM00849">
    <property type="entry name" value="Lactamase_B"/>
    <property type="match status" value="1"/>
</dbReference>
<dbReference type="NCBIfam" id="NF033105">
    <property type="entry name" value="bla_subclass_B3"/>
    <property type="match status" value="1"/>
</dbReference>